<dbReference type="EMBL" id="JAOYFB010000004">
    <property type="protein sequence ID" value="KAK4013722.1"/>
    <property type="molecule type" value="Genomic_DNA"/>
</dbReference>
<gene>
    <name evidence="2" type="ORF">OUZ56_026274</name>
</gene>
<name>A0ABQ9ZLD2_9CRUS</name>
<evidence type="ECO:0000256" key="1">
    <source>
        <dbReference type="SAM" id="MobiDB-lite"/>
    </source>
</evidence>
<keyword evidence="3" id="KW-1185">Reference proteome</keyword>
<proteinExistence type="predicted"/>
<protein>
    <submittedName>
        <fullName evidence="2">Uncharacterized protein</fullName>
    </submittedName>
</protein>
<sequence length="128" mass="14024">METPVEGERNDFPYGYREGYRSITGREHHQQLRPSIPGSGARRNQTTVQVPGFPPPPFFQACQPSAPLPSQPATRDVRSRPGIQPSPRKSKTLAAATPVEPDKAQQSLDIALAQNGEKQSQEPLAIAR</sequence>
<reference evidence="2 3" key="1">
    <citation type="journal article" date="2023" name="Nucleic Acids Res.">
        <title>The hologenome of Daphnia magna reveals possible DNA methylation and microbiome-mediated evolution of the host genome.</title>
        <authorList>
            <person name="Chaturvedi A."/>
            <person name="Li X."/>
            <person name="Dhandapani V."/>
            <person name="Marshall H."/>
            <person name="Kissane S."/>
            <person name="Cuenca-Cambronero M."/>
            <person name="Asole G."/>
            <person name="Calvet F."/>
            <person name="Ruiz-Romero M."/>
            <person name="Marangio P."/>
            <person name="Guigo R."/>
            <person name="Rago D."/>
            <person name="Mirbahai L."/>
            <person name="Eastwood N."/>
            <person name="Colbourne J.K."/>
            <person name="Zhou J."/>
            <person name="Mallon E."/>
            <person name="Orsini L."/>
        </authorList>
    </citation>
    <scope>NUCLEOTIDE SEQUENCE [LARGE SCALE GENOMIC DNA]</scope>
    <source>
        <strain evidence="2">LRV0_1</strain>
    </source>
</reference>
<organism evidence="2 3">
    <name type="scientific">Daphnia magna</name>
    <dbReference type="NCBI Taxonomy" id="35525"/>
    <lineage>
        <taxon>Eukaryota</taxon>
        <taxon>Metazoa</taxon>
        <taxon>Ecdysozoa</taxon>
        <taxon>Arthropoda</taxon>
        <taxon>Crustacea</taxon>
        <taxon>Branchiopoda</taxon>
        <taxon>Diplostraca</taxon>
        <taxon>Cladocera</taxon>
        <taxon>Anomopoda</taxon>
        <taxon>Daphniidae</taxon>
        <taxon>Daphnia</taxon>
    </lineage>
</organism>
<dbReference type="Proteomes" id="UP001234178">
    <property type="component" value="Unassembled WGS sequence"/>
</dbReference>
<evidence type="ECO:0000313" key="3">
    <source>
        <dbReference type="Proteomes" id="UP001234178"/>
    </source>
</evidence>
<feature type="region of interest" description="Disordered" evidence="1">
    <location>
        <begin position="23"/>
        <end position="128"/>
    </location>
</feature>
<comment type="caution">
    <text evidence="2">The sequence shown here is derived from an EMBL/GenBank/DDBJ whole genome shotgun (WGS) entry which is preliminary data.</text>
</comment>
<accession>A0ABQ9ZLD2</accession>
<evidence type="ECO:0000313" key="2">
    <source>
        <dbReference type="EMBL" id="KAK4013722.1"/>
    </source>
</evidence>